<feature type="compositionally biased region" description="Basic residues" evidence="1">
    <location>
        <begin position="446"/>
        <end position="455"/>
    </location>
</feature>
<feature type="compositionally biased region" description="Polar residues" evidence="1">
    <location>
        <begin position="134"/>
        <end position="144"/>
    </location>
</feature>
<protein>
    <submittedName>
        <fullName evidence="2">Uncharacterized protein</fullName>
    </submittedName>
</protein>
<dbReference type="RefSeq" id="XP_007332896.1">
    <property type="nucleotide sequence ID" value="XM_007332834.1"/>
</dbReference>
<dbReference type="HOGENOM" id="CLU_027666_0_0_1"/>
<dbReference type="KEGG" id="abp:AGABI1DRAFT108776"/>
<feature type="region of interest" description="Disordered" evidence="1">
    <location>
        <begin position="440"/>
        <end position="526"/>
    </location>
</feature>
<gene>
    <name evidence="2" type="ORF">AGABI1DRAFT_108776</name>
</gene>
<dbReference type="EMBL" id="JH971402">
    <property type="protein sequence ID" value="EKM76451.1"/>
    <property type="molecule type" value="Genomic_DNA"/>
</dbReference>
<evidence type="ECO:0000256" key="1">
    <source>
        <dbReference type="SAM" id="MobiDB-lite"/>
    </source>
</evidence>
<dbReference type="AlphaFoldDB" id="K5WMA1"/>
<feature type="compositionally biased region" description="Acidic residues" evidence="1">
    <location>
        <begin position="403"/>
        <end position="427"/>
    </location>
</feature>
<feature type="compositionally biased region" description="Basic and acidic residues" evidence="1">
    <location>
        <begin position="76"/>
        <end position="109"/>
    </location>
</feature>
<feature type="compositionally biased region" description="Polar residues" evidence="1">
    <location>
        <begin position="152"/>
        <end position="168"/>
    </location>
</feature>
<dbReference type="GeneID" id="18822629"/>
<feature type="compositionally biased region" description="Polar residues" evidence="1">
    <location>
        <begin position="473"/>
        <end position="501"/>
    </location>
</feature>
<feature type="region of interest" description="Disordered" evidence="1">
    <location>
        <begin position="1"/>
        <end position="112"/>
    </location>
</feature>
<evidence type="ECO:0000313" key="3">
    <source>
        <dbReference type="Proteomes" id="UP000008493"/>
    </source>
</evidence>
<dbReference type="eggNOG" id="ENOG502SPNK">
    <property type="taxonomic scope" value="Eukaryota"/>
</dbReference>
<dbReference type="Proteomes" id="UP000008493">
    <property type="component" value="Unassembled WGS sequence"/>
</dbReference>
<dbReference type="OMA" id="HMASVAN"/>
<dbReference type="OrthoDB" id="2536714at2759"/>
<feature type="region of interest" description="Disordered" evidence="1">
    <location>
        <begin position="131"/>
        <end position="200"/>
    </location>
</feature>
<sequence length="579" mass="64663">MASSNQPYPYSGNGTKPSPPSPSSSSPGLTQSTSNSSGSPPQPSTPPRRQNKRQIDQGRIPLHRRGTSRTYENLEDLLREAGYKETRIYTPESDRIEPHARDEEGDKPAGKVQGVRAAVVGFLTALVTGAGNDTAASPSGQQSDEQQRPRFSRTQSPSSPLTDRQQVSPYLRENARSMESIEPPFMTSSSESLGGSSSKTRRQQHYQTCLVSHIITNISIVIKITVILLLEVESIIKLLGPPSLPPPRIQHLEIKAIAAQKVDQLYLENGLTVSLSKNSNNKKNDSKDPHNSNNNGGGRGGRGLGKRVHYHAQRGGGMMGSRRRNWRRKKGEEESLRVPSLAKTRVEGDGWQKSGGKGRRQGSAYSDNNDDPFSSNNKNDDRHHRHRHPQQQQQQHPSFRYDDDGESCDEFYEDEEEDEEDEEDEEGELDLAKMLVNPKRQQSIRSLRKHLHHSRQQQLLTPPSSPFIDPSKNGLTAFNATHPDTITNPSLSRLPPTTITGHQRRFASGKQTSTTYQSNNDDTAGQWERQWRSGELTSSRRGSEDDDLYESLTWLNDDKVDNSMKKKDSAKPSGNWVIL</sequence>
<keyword evidence="3" id="KW-1185">Reference proteome</keyword>
<feature type="compositionally biased region" description="Low complexity" evidence="1">
    <location>
        <begin position="188"/>
        <end position="198"/>
    </location>
</feature>
<name>K5WMA1_AGABU</name>
<accession>K5WMA1</accession>
<feature type="region of interest" description="Disordered" evidence="1">
    <location>
        <begin position="559"/>
        <end position="579"/>
    </location>
</feature>
<evidence type="ECO:0000313" key="2">
    <source>
        <dbReference type="EMBL" id="EKM76451.1"/>
    </source>
</evidence>
<feature type="region of interest" description="Disordered" evidence="1">
    <location>
        <begin position="275"/>
        <end position="427"/>
    </location>
</feature>
<feature type="compositionally biased region" description="Polar residues" evidence="1">
    <location>
        <begin position="509"/>
        <end position="523"/>
    </location>
</feature>
<organism evidence="2 3">
    <name type="scientific">Agaricus bisporus var. burnettii (strain JB137-S8 / ATCC MYA-4627 / FGSC 10392)</name>
    <name type="common">White button mushroom</name>
    <dbReference type="NCBI Taxonomy" id="597362"/>
    <lineage>
        <taxon>Eukaryota</taxon>
        <taxon>Fungi</taxon>
        <taxon>Dikarya</taxon>
        <taxon>Basidiomycota</taxon>
        <taxon>Agaricomycotina</taxon>
        <taxon>Agaricomycetes</taxon>
        <taxon>Agaricomycetidae</taxon>
        <taxon>Agaricales</taxon>
        <taxon>Agaricineae</taxon>
        <taxon>Agaricaceae</taxon>
        <taxon>Agaricus</taxon>
    </lineage>
</organism>
<feature type="compositionally biased region" description="Basic and acidic residues" evidence="1">
    <location>
        <begin position="559"/>
        <end position="570"/>
    </location>
</feature>
<reference evidence="3" key="1">
    <citation type="journal article" date="2012" name="Proc. Natl. Acad. Sci. U.S.A.">
        <title>Genome sequence of the button mushroom Agaricus bisporus reveals mechanisms governing adaptation to a humic-rich ecological niche.</title>
        <authorList>
            <person name="Morin E."/>
            <person name="Kohler A."/>
            <person name="Baker A.R."/>
            <person name="Foulongne-Oriol M."/>
            <person name="Lombard V."/>
            <person name="Nagy L.G."/>
            <person name="Ohm R.A."/>
            <person name="Patyshakuliyeva A."/>
            <person name="Brun A."/>
            <person name="Aerts A.L."/>
            <person name="Bailey A.M."/>
            <person name="Billette C."/>
            <person name="Coutinho P.M."/>
            <person name="Deakin G."/>
            <person name="Doddapaneni H."/>
            <person name="Floudas D."/>
            <person name="Grimwood J."/>
            <person name="Hilden K."/>
            <person name="Kuees U."/>
            <person name="LaButti K.M."/>
            <person name="Lapidus A."/>
            <person name="Lindquist E.A."/>
            <person name="Lucas S.M."/>
            <person name="Murat C."/>
            <person name="Riley R.W."/>
            <person name="Salamov A.A."/>
            <person name="Schmutz J."/>
            <person name="Subramanian V."/>
            <person name="Woesten H.A.B."/>
            <person name="Xu J."/>
            <person name="Eastwood D.C."/>
            <person name="Foster G.D."/>
            <person name="Sonnenberg A.S."/>
            <person name="Cullen D."/>
            <person name="de Vries R.P."/>
            <person name="Lundell T."/>
            <person name="Hibbett D.S."/>
            <person name="Henrissat B."/>
            <person name="Burton K.S."/>
            <person name="Kerrigan R.W."/>
            <person name="Challen M.P."/>
            <person name="Grigoriev I.V."/>
            <person name="Martin F."/>
        </authorList>
    </citation>
    <scope>NUCLEOTIDE SEQUENCE [LARGE SCALE GENOMIC DNA]</scope>
    <source>
        <strain evidence="3">JB137-S8 / ATCC MYA-4627 / FGSC 10392</strain>
    </source>
</reference>
<feature type="compositionally biased region" description="Low complexity" evidence="1">
    <location>
        <begin position="23"/>
        <end position="39"/>
    </location>
</feature>
<dbReference type="InParanoid" id="K5WMA1"/>
<proteinExistence type="predicted"/>